<keyword evidence="3" id="KW-1185">Reference proteome</keyword>
<sequence length="415" mass="49026">MKASPFTSKTYQKTWLKYFAKKQIVKKFEFIKNLSFIKHPFLPYYINAGRNMTNGITYEIDYLQQDFKNKTIVIYDVPDYCDDSKSPKKSSLKVRKVRQYKGFLADLKGVSSFNDYIQNTLNSKSRNKFRSTLKKFESCFDVDYKFYYGKTDLGAYEIMMVGFKKLLEIRYGDLKIETNLSHEWPFYQELVYNMLREKKAMIISIEVSGKPISMSLAFVGENTLVGAVKAFNADFYKFNVGHIEISKFIEWSIKNNIQTLDFSKGEYEYKTKWTNTNYLYNCHILYDASSISSRLNGCLLIKYFELKQYLRDKNFNLFVAKLRFAIKKLGSKNSQQLSYKILELKDDFNMNEFEITSLDKEEGSYPFLKRIVFDGLYQKPEELIGVELYKSIDKTDNKMRFLVYGNKHKYFIAIL</sequence>
<dbReference type="GO" id="GO:0016740">
    <property type="term" value="F:transferase activity"/>
    <property type="evidence" value="ECO:0007669"/>
    <property type="project" value="UniProtKB-KW"/>
</dbReference>
<evidence type="ECO:0000259" key="1">
    <source>
        <dbReference type="Pfam" id="PF13480"/>
    </source>
</evidence>
<dbReference type="eggNOG" id="COG5653">
    <property type="taxonomic scope" value="Bacteria"/>
</dbReference>
<accession>G2E9A5</accession>
<dbReference type="AlphaFoldDB" id="G2E9A5"/>
<dbReference type="SUPFAM" id="SSF55729">
    <property type="entry name" value="Acyl-CoA N-acyltransferases (Nat)"/>
    <property type="match status" value="1"/>
</dbReference>
<dbReference type="Gene3D" id="3.40.630.30">
    <property type="match status" value="1"/>
</dbReference>
<dbReference type="OrthoDB" id="1422531at2"/>
<dbReference type="InterPro" id="IPR016181">
    <property type="entry name" value="Acyl_CoA_acyltransferase"/>
</dbReference>
<name>G2E9A5_9FLAO</name>
<dbReference type="Pfam" id="PF13480">
    <property type="entry name" value="Acetyltransf_6"/>
    <property type="match status" value="1"/>
</dbReference>
<proteinExistence type="predicted"/>
<dbReference type="EMBL" id="AFXZ01000002">
    <property type="protein sequence ID" value="EGV45014.1"/>
    <property type="molecule type" value="Genomic_DNA"/>
</dbReference>
<reference evidence="2 3" key="1">
    <citation type="journal article" date="2008" name="Int. J. Syst. Evol. Microbiol.">
        <title>Bizionia argentinensis sp. nov., isolated from surface marine water in Antarctica.</title>
        <authorList>
            <person name="Bercovich A."/>
            <person name="Vazquez S.C."/>
            <person name="Yankilevich P."/>
            <person name="Coria S.H."/>
            <person name="Foti M."/>
            <person name="Hernandez E."/>
            <person name="Vidal A."/>
            <person name="Ruberto L."/>
            <person name="Melo C."/>
            <person name="Marenssi S."/>
            <person name="Criscuolo M."/>
            <person name="Memoli M."/>
            <person name="Arguelles M."/>
            <person name="Mac Cormack W.P."/>
        </authorList>
    </citation>
    <scope>NUCLEOTIDE SEQUENCE [LARGE SCALE GENOMIC DNA]</scope>
    <source>
        <strain evidence="2 3">JUB59</strain>
    </source>
</reference>
<evidence type="ECO:0000313" key="2">
    <source>
        <dbReference type="EMBL" id="EGV45014.1"/>
    </source>
</evidence>
<dbReference type="InterPro" id="IPR038740">
    <property type="entry name" value="BioF2-like_GNAT_dom"/>
</dbReference>
<dbReference type="Proteomes" id="UP000003730">
    <property type="component" value="Unassembled WGS sequence"/>
</dbReference>
<gene>
    <name evidence="2" type="ORF">BZARG_117</name>
</gene>
<organism evidence="2 3">
    <name type="scientific">Bizionia argentinensis JUB59</name>
    <dbReference type="NCBI Taxonomy" id="1046627"/>
    <lineage>
        <taxon>Bacteria</taxon>
        <taxon>Pseudomonadati</taxon>
        <taxon>Bacteroidota</taxon>
        <taxon>Flavobacteriia</taxon>
        <taxon>Flavobacteriales</taxon>
        <taxon>Flavobacteriaceae</taxon>
        <taxon>Bizionia</taxon>
    </lineage>
</organism>
<protein>
    <submittedName>
        <fullName evidence="2">GNAT family N-acetyltransferase</fullName>
    </submittedName>
</protein>
<feature type="domain" description="BioF2-like acetyltransferase" evidence="1">
    <location>
        <begin position="123"/>
        <end position="270"/>
    </location>
</feature>
<keyword evidence="2" id="KW-0808">Transferase</keyword>
<dbReference type="RefSeq" id="WP_008634672.1">
    <property type="nucleotide sequence ID" value="NZ_AFXZ01000002.1"/>
</dbReference>
<evidence type="ECO:0000313" key="3">
    <source>
        <dbReference type="Proteomes" id="UP000003730"/>
    </source>
</evidence>
<comment type="caution">
    <text evidence="2">The sequence shown here is derived from an EMBL/GenBank/DDBJ whole genome shotgun (WGS) entry which is preliminary data.</text>
</comment>